<accession>A0A6P5RBE6</accession>
<dbReference type="InterPro" id="IPR003591">
    <property type="entry name" value="Leu-rich_rpt_typical-subtyp"/>
</dbReference>
<evidence type="ECO:0000256" key="2">
    <source>
        <dbReference type="ARBA" id="ARBA00009592"/>
    </source>
</evidence>
<dbReference type="InterPro" id="IPR013210">
    <property type="entry name" value="LRR_N_plant-typ"/>
</dbReference>
<dbReference type="SMART" id="SM00369">
    <property type="entry name" value="LRR_TYP"/>
    <property type="match status" value="11"/>
</dbReference>
<organism evidence="16 17">
    <name type="scientific">Prunus avium</name>
    <name type="common">Cherry</name>
    <name type="synonym">Cerasus avium</name>
    <dbReference type="NCBI Taxonomy" id="42229"/>
    <lineage>
        <taxon>Eukaryota</taxon>
        <taxon>Viridiplantae</taxon>
        <taxon>Streptophyta</taxon>
        <taxon>Embryophyta</taxon>
        <taxon>Tracheophyta</taxon>
        <taxon>Spermatophyta</taxon>
        <taxon>Magnoliopsida</taxon>
        <taxon>eudicotyledons</taxon>
        <taxon>Gunneridae</taxon>
        <taxon>Pentapetalae</taxon>
        <taxon>rosids</taxon>
        <taxon>fabids</taxon>
        <taxon>Rosales</taxon>
        <taxon>Rosaceae</taxon>
        <taxon>Amygdaloideae</taxon>
        <taxon>Amygdaleae</taxon>
        <taxon>Prunus</taxon>
    </lineage>
</organism>
<evidence type="ECO:0000256" key="9">
    <source>
        <dbReference type="ARBA" id="ARBA00023136"/>
    </source>
</evidence>
<evidence type="ECO:0000256" key="5">
    <source>
        <dbReference type="ARBA" id="ARBA00022692"/>
    </source>
</evidence>
<dbReference type="PRINTS" id="PR00019">
    <property type="entry name" value="LEURICHRPT"/>
</dbReference>
<evidence type="ECO:0000256" key="10">
    <source>
        <dbReference type="ARBA" id="ARBA00023170"/>
    </source>
</evidence>
<evidence type="ECO:0000256" key="11">
    <source>
        <dbReference type="ARBA" id="ARBA00023180"/>
    </source>
</evidence>
<evidence type="ECO:0000259" key="15">
    <source>
        <dbReference type="Pfam" id="PF23598"/>
    </source>
</evidence>
<dbReference type="GeneID" id="110746347"/>
<keyword evidence="4" id="KW-0433">Leucine-rich repeat</keyword>
<dbReference type="Pfam" id="PF08263">
    <property type="entry name" value="LRRNT_2"/>
    <property type="match status" value="1"/>
</dbReference>
<reference evidence="17" key="1">
    <citation type="submission" date="2025-08" db="UniProtKB">
        <authorList>
            <consortium name="RefSeq"/>
        </authorList>
    </citation>
    <scope>IDENTIFICATION</scope>
</reference>
<keyword evidence="11" id="KW-0325">Glycoprotein</keyword>
<evidence type="ECO:0000313" key="17">
    <source>
        <dbReference type="RefSeq" id="XP_021802250.1"/>
    </source>
</evidence>
<evidence type="ECO:0000256" key="1">
    <source>
        <dbReference type="ARBA" id="ARBA00004251"/>
    </source>
</evidence>
<dbReference type="KEGG" id="pavi:110746347"/>
<dbReference type="Pfam" id="PF13855">
    <property type="entry name" value="LRR_8"/>
    <property type="match status" value="1"/>
</dbReference>
<evidence type="ECO:0000256" key="4">
    <source>
        <dbReference type="ARBA" id="ARBA00022614"/>
    </source>
</evidence>
<protein>
    <submittedName>
        <fullName evidence="17">Receptor-like protein 12</fullName>
    </submittedName>
</protein>
<evidence type="ECO:0000256" key="12">
    <source>
        <dbReference type="SAM" id="Phobius"/>
    </source>
</evidence>
<dbReference type="FunFam" id="3.80.10.10:FF:000095">
    <property type="entry name" value="LRR receptor-like serine/threonine-protein kinase GSO1"/>
    <property type="match status" value="1"/>
</dbReference>
<dbReference type="PANTHER" id="PTHR48063:SF90">
    <property type="entry name" value="OS11G0565920 PROTEIN"/>
    <property type="match status" value="1"/>
</dbReference>
<keyword evidence="3" id="KW-1003">Cell membrane</keyword>
<keyword evidence="6 13" id="KW-0732">Signal</keyword>
<dbReference type="FunFam" id="3.80.10.10:FF:000383">
    <property type="entry name" value="Leucine-rich repeat receptor protein kinase EMS1"/>
    <property type="match status" value="1"/>
</dbReference>
<dbReference type="Pfam" id="PF00560">
    <property type="entry name" value="LRR_1"/>
    <property type="match status" value="9"/>
</dbReference>
<dbReference type="InterPro" id="IPR055414">
    <property type="entry name" value="LRR_R13L4/SHOC2-like"/>
</dbReference>
<evidence type="ECO:0000259" key="14">
    <source>
        <dbReference type="Pfam" id="PF08263"/>
    </source>
</evidence>
<dbReference type="FunFam" id="3.80.10.10:FF:000649">
    <property type="entry name" value="Leucine Rich Repeat family protein"/>
    <property type="match status" value="1"/>
</dbReference>
<evidence type="ECO:0000256" key="7">
    <source>
        <dbReference type="ARBA" id="ARBA00022737"/>
    </source>
</evidence>
<feature type="domain" description="Disease resistance R13L4/SHOC-2-like LRR" evidence="15">
    <location>
        <begin position="345"/>
        <end position="462"/>
    </location>
</feature>
<keyword evidence="10" id="KW-0675">Receptor</keyword>
<keyword evidence="5 12" id="KW-0812">Transmembrane</keyword>
<comment type="subcellular location">
    <subcellularLocation>
        <location evidence="1">Cell membrane</location>
        <topology evidence="1">Single-pass type I membrane protein</topology>
    </subcellularLocation>
</comment>
<feature type="domain" description="Leucine-rich repeat-containing N-terminal plant-type" evidence="14">
    <location>
        <begin position="35"/>
        <end position="72"/>
    </location>
</feature>
<dbReference type="FunFam" id="3.80.10.10:FF:000111">
    <property type="entry name" value="LRR receptor-like serine/threonine-protein kinase ERECTA"/>
    <property type="match status" value="1"/>
</dbReference>
<keyword evidence="9 12" id="KW-0472">Membrane</keyword>
<dbReference type="RefSeq" id="XP_021802250.1">
    <property type="nucleotide sequence ID" value="XM_021946558.1"/>
</dbReference>
<dbReference type="PANTHER" id="PTHR48063">
    <property type="entry name" value="LRR RECEPTOR-LIKE KINASE"/>
    <property type="match status" value="1"/>
</dbReference>
<feature type="transmembrane region" description="Helical" evidence="12">
    <location>
        <begin position="952"/>
        <end position="975"/>
    </location>
</feature>
<dbReference type="InterPro" id="IPR001611">
    <property type="entry name" value="Leu-rich_rpt"/>
</dbReference>
<dbReference type="InterPro" id="IPR046956">
    <property type="entry name" value="RLP23-like"/>
</dbReference>
<evidence type="ECO:0000256" key="13">
    <source>
        <dbReference type="SAM" id="SignalP"/>
    </source>
</evidence>
<feature type="chain" id="PRO_5028459993" evidence="13">
    <location>
        <begin position="25"/>
        <end position="1012"/>
    </location>
</feature>
<sequence length="1012" mass="113502">MDIYRLNISHYFLLLFCLFGDIELASTNVKSVCIEEERRALVSFKQDLTDPSGRLSSWVGHDCCQWEGISCNNRTGHVAKIDLRNPYIGDYEEWDEVAYKQSCLGGKINPSLLSLKHLSYLDLSVNNFEGIHIPKFFGELKTLRYLNISFTSFGGEIPPSLGNLSNLNYLDLSPNDYVYSSFEIHSKNLNWLSHLSSLKYLSLKGVNLSSAGVQNSLHDVNMLPSLLELHLSDCEIESLPLSLHRINFTSLLVLDLAFNFFNTSSFPSWLFNLTSLIKLDLGWNSFNPTLPREFTSLKSLEYLDLSYLGLKGQIPRVIGNLGKLKMLSLRENNFDGDGLDEFLKSLSHFPNNTVLGSLDLSYCGLEGHIPASLATLTSLEHLHLPYNSFWGSIPESIGHLSSLETLDLNRNHMNGSIPESLGKLSKLVELDLSYNAWEGILTEAHFINLTSLKHILMYNLESGQQQNGTMSISLIFNVAYDWVPPFKLHTIEISNCRVGPDFGVWLQSQTELVDVTLSNTFISDSFPNEWFLKLSSQLRNLDLSYNRFRGSIPSNQLMRFPNLRYLSMSHNQFEGPLPLWSSNAFFFDLESNLFSGPIPSIVDQLMPNLAYLNLSENQLNGTIPPSICNLENLVLLSLRSNHFTGEFPSAWRSAGRNLRFVDVADNNLSGDIPSSIGELTSLEKLHLTNNNFRGKIPDSLQNCSVLMSIDVGGNKLSGRLPSWIGGSSRSILYMLQLRNNSFSGHIPRQLCNLRYLRILDLSHNNFSGTVPSCLNNLTSLIVDDFEGLDGNYTEQTILTVKGREFVYNRTLMLVKTIDLSSNILGGEIPQEICSLILLGTLNLSRNQLTGNIPTEIGNMHGLETLDLSHNHLSGHIPQTLASLTFLSHLDLSYNNLVGRIPLGSQLQTFTDSSIYTGNPSLCGIPLPNKCPEDDTSTTANAKHSNEDENDKLWFYVSMVLGFVVGFWGVCGTLIVKKSWRYAYFRFVDDIKDKVTLAIALKVAHLQRKFCDV</sequence>
<evidence type="ECO:0000313" key="16">
    <source>
        <dbReference type="Proteomes" id="UP000515124"/>
    </source>
</evidence>
<dbReference type="PROSITE" id="PS51450">
    <property type="entry name" value="LRR"/>
    <property type="match status" value="1"/>
</dbReference>
<dbReference type="AlphaFoldDB" id="A0A6P5RBE6"/>
<evidence type="ECO:0000256" key="8">
    <source>
        <dbReference type="ARBA" id="ARBA00022989"/>
    </source>
</evidence>
<comment type="similarity">
    <text evidence="2">Belongs to the RLP family.</text>
</comment>
<keyword evidence="8 12" id="KW-1133">Transmembrane helix</keyword>
<feature type="signal peptide" evidence="13">
    <location>
        <begin position="1"/>
        <end position="24"/>
    </location>
</feature>
<dbReference type="Proteomes" id="UP000515124">
    <property type="component" value="Unplaced"/>
</dbReference>
<dbReference type="Gene3D" id="3.80.10.10">
    <property type="entry name" value="Ribonuclease Inhibitor"/>
    <property type="match status" value="4"/>
</dbReference>
<dbReference type="GO" id="GO:0005886">
    <property type="term" value="C:plasma membrane"/>
    <property type="evidence" value="ECO:0007669"/>
    <property type="project" value="UniProtKB-SubCell"/>
</dbReference>
<gene>
    <name evidence="17" type="primary">LOC110746347</name>
</gene>
<dbReference type="SUPFAM" id="SSF52047">
    <property type="entry name" value="RNI-like"/>
    <property type="match status" value="2"/>
</dbReference>
<evidence type="ECO:0000256" key="3">
    <source>
        <dbReference type="ARBA" id="ARBA00022475"/>
    </source>
</evidence>
<dbReference type="InterPro" id="IPR032675">
    <property type="entry name" value="LRR_dom_sf"/>
</dbReference>
<keyword evidence="7" id="KW-0677">Repeat</keyword>
<proteinExistence type="inferred from homology"/>
<dbReference type="Pfam" id="PF23598">
    <property type="entry name" value="LRR_14"/>
    <property type="match status" value="1"/>
</dbReference>
<name>A0A6P5RBE6_PRUAV</name>
<evidence type="ECO:0000256" key="6">
    <source>
        <dbReference type="ARBA" id="ARBA00022729"/>
    </source>
</evidence>
<keyword evidence="16" id="KW-1185">Reference proteome</keyword>
<dbReference type="SUPFAM" id="SSF52058">
    <property type="entry name" value="L domain-like"/>
    <property type="match status" value="1"/>
</dbReference>